<dbReference type="EMBL" id="JASCZI010002654">
    <property type="protein sequence ID" value="MED6116343.1"/>
    <property type="molecule type" value="Genomic_DNA"/>
</dbReference>
<gene>
    <name evidence="2" type="ORF">PIB30_099402</name>
</gene>
<organism evidence="2 3">
    <name type="scientific">Stylosanthes scabra</name>
    <dbReference type="NCBI Taxonomy" id="79078"/>
    <lineage>
        <taxon>Eukaryota</taxon>
        <taxon>Viridiplantae</taxon>
        <taxon>Streptophyta</taxon>
        <taxon>Embryophyta</taxon>
        <taxon>Tracheophyta</taxon>
        <taxon>Spermatophyta</taxon>
        <taxon>Magnoliopsida</taxon>
        <taxon>eudicotyledons</taxon>
        <taxon>Gunneridae</taxon>
        <taxon>Pentapetalae</taxon>
        <taxon>rosids</taxon>
        <taxon>fabids</taxon>
        <taxon>Fabales</taxon>
        <taxon>Fabaceae</taxon>
        <taxon>Papilionoideae</taxon>
        <taxon>50 kb inversion clade</taxon>
        <taxon>dalbergioids sensu lato</taxon>
        <taxon>Dalbergieae</taxon>
        <taxon>Pterocarpus clade</taxon>
        <taxon>Stylosanthes</taxon>
    </lineage>
</organism>
<evidence type="ECO:0000313" key="2">
    <source>
        <dbReference type="EMBL" id="MED6116343.1"/>
    </source>
</evidence>
<feature type="compositionally biased region" description="Basic and acidic residues" evidence="1">
    <location>
        <begin position="7"/>
        <end position="21"/>
    </location>
</feature>
<evidence type="ECO:0000256" key="1">
    <source>
        <dbReference type="SAM" id="MobiDB-lite"/>
    </source>
</evidence>
<name>A0ABU6QX56_9FABA</name>
<feature type="region of interest" description="Disordered" evidence="1">
    <location>
        <begin position="1"/>
        <end position="21"/>
    </location>
</feature>
<sequence length="87" mass="9842">MGTSNIKVKESPVKSEKERKRSISKNLLRSIVNEAFPRQRRQKLDVANLYDSQQSDKCIGSSNTTKEWVIVPMRKGASINTSNCRSS</sequence>
<proteinExistence type="predicted"/>
<protein>
    <submittedName>
        <fullName evidence="2">Uncharacterized protein</fullName>
    </submittedName>
</protein>
<keyword evidence="3" id="KW-1185">Reference proteome</keyword>
<evidence type="ECO:0000313" key="3">
    <source>
        <dbReference type="Proteomes" id="UP001341840"/>
    </source>
</evidence>
<accession>A0ABU6QX56</accession>
<dbReference type="Proteomes" id="UP001341840">
    <property type="component" value="Unassembled WGS sequence"/>
</dbReference>
<comment type="caution">
    <text evidence="2">The sequence shown here is derived from an EMBL/GenBank/DDBJ whole genome shotgun (WGS) entry which is preliminary data.</text>
</comment>
<feature type="non-terminal residue" evidence="2">
    <location>
        <position position="87"/>
    </location>
</feature>
<reference evidence="2 3" key="1">
    <citation type="journal article" date="2023" name="Plants (Basel)">
        <title>Bridging the Gap: Combining Genomics and Transcriptomics Approaches to Understand Stylosanthes scabra, an Orphan Legume from the Brazilian Caatinga.</title>
        <authorList>
            <person name="Ferreira-Neto J.R.C."/>
            <person name="da Silva M.D."/>
            <person name="Binneck E."/>
            <person name="de Melo N.F."/>
            <person name="da Silva R.H."/>
            <person name="de Melo A.L.T.M."/>
            <person name="Pandolfi V."/>
            <person name="Bustamante F.O."/>
            <person name="Brasileiro-Vidal A.C."/>
            <person name="Benko-Iseppon A.M."/>
        </authorList>
    </citation>
    <scope>NUCLEOTIDE SEQUENCE [LARGE SCALE GENOMIC DNA]</scope>
    <source>
        <tissue evidence="2">Leaves</tissue>
    </source>
</reference>